<protein>
    <submittedName>
        <fullName evidence="1">Uncharacterized protein</fullName>
    </submittedName>
</protein>
<gene>
    <name evidence="1" type="primary">Acey_s0037.g3497</name>
    <name evidence="1" type="ORF">Y032_0037g3497</name>
</gene>
<reference evidence="2" key="1">
    <citation type="journal article" date="2015" name="Nat. Genet.">
        <title>The genome and transcriptome of the zoonotic hookworm Ancylostoma ceylanicum identify infection-specific gene families.</title>
        <authorList>
            <person name="Schwarz E.M."/>
            <person name="Hu Y."/>
            <person name="Antoshechkin I."/>
            <person name="Miller M.M."/>
            <person name="Sternberg P.W."/>
            <person name="Aroian R.V."/>
        </authorList>
    </citation>
    <scope>NUCLEOTIDE SEQUENCE</scope>
    <source>
        <strain evidence="2">HY135</strain>
    </source>
</reference>
<evidence type="ECO:0000313" key="2">
    <source>
        <dbReference type="Proteomes" id="UP000024635"/>
    </source>
</evidence>
<keyword evidence="2" id="KW-1185">Reference proteome</keyword>
<name>A0A016ULJ6_9BILA</name>
<dbReference type="Proteomes" id="UP000024635">
    <property type="component" value="Unassembled WGS sequence"/>
</dbReference>
<organism evidence="1 2">
    <name type="scientific">Ancylostoma ceylanicum</name>
    <dbReference type="NCBI Taxonomy" id="53326"/>
    <lineage>
        <taxon>Eukaryota</taxon>
        <taxon>Metazoa</taxon>
        <taxon>Ecdysozoa</taxon>
        <taxon>Nematoda</taxon>
        <taxon>Chromadorea</taxon>
        <taxon>Rhabditida</taxon>
        <taxon>Rhabditina</taxon>
        <taxon>Rhabditomorpha</taxon>
        <taxon>Strongyloidea</taxon>
        <taxon>Ancylostomatidae</taxon>
        <taxon>Ancylostomatinae</taxon>
        <taxon>Ancylostoma</taxon>
    </lineage>
</organism>
<comment type="caution">
    <text evidence="1">The sequence shown here is derived from an EMBL/GenBank/DDBJ whole genome shotgun (WGS) entry which is preliminary data.</text>
</comment>
<sequence length="74" mass="8155">MTTGNYRLPLPSLVETVAHRKEQEFEKNMKNKPTSGTVTVSTALQGIPNVEGSTRGNPRLVDDVRVVKCRLTTS</sequence>
<evidence type="ECO:0000313" key="1">
    <source>
        <dbReference type="EMBL" id="EYC15398.1"/>
    </source>
</evidence>
<dbReference type="AlphaFoldDB" id="A0A016ULJ6"/>
<accession>A0A016ULJ6</accession>
<dbReference type="EMBL" id="JARK01001373">
    <property type="protein sequence ID" value="EYC15398.1"/>
    <property type="molecule type" value="Genomic_DNA"/>
</dbReference>
<proteinExistence type="predicted"/>